<keyword evidence="3" id="KW-1185">Reference proteome</keyword>
<reference evidence="2" key="2">
    <citation type="submission" date="2023-07" db="EMBL/GenBank/DDBJ databases">
        <authorList>
            <consortium name="Lawrence Berkeley National Laboratory"/>
            <person name="Haridas S."/>
            <person name="Hensen N."/>
            <person name="Bonometti L."/>
            <person name="Westerberg I."/>
            <person name="Brannstrom I.O."/>
            <person name="Guillou S."/>
            <person name="Cros-Aarteil S."/>
            <person name="Calhoun S."/>
            <person name="Kuo A."/>
            <person name="Mondo S."/>
            <person name="Pangilinan J."/>
            <person name="Riley R."/>
            <person name="LaButti K."/>
            <person name="Andreopoulos B."/>
            <person name="Lipzen A."/>
            <person name="Chen C."/>
            <person name="Yanf M."/>
            <person name="Daum C."/>
            <person name="Ng V."/>
            <person name="Clum A."/>
            <person name="Steindorff A."/>
            <person name="Ohm R."/>
            <person name="Martin F."/>
            <person name="Silar P."/>
            <person name="Natvig D."/>
            <person name="Lalanne C."/>
            <person name="Gautier V."/>
            <person name="Ament-velasquez S.L."/>
            <person name="Kruys A."/>
            <person name="Hutchinson M.I."/>
            <person name="Powell A.J."/>
            <person name="Barry K."/>
            <person name="Miller A.N."/>
            <person name="Grigoriev I.V."/>
            <person name="Debuchy R."/>
            <person name="Gladieux P."/>
            <person name="Thoren M.H."/>
            <person name="Johannesson H."/>
        </authorList>
    </citation>
    <scope>NUCLEOTIDE SEQUENCE</scope>
    <source>
        <strain evidence="2">FGSC 1904</strain>
    </source>
</reference>
<accession>A0AAE0PEZ8</accession>
<evidence type="ECO:0000313" key="3">
    <source>
        <dbReference type="Proteomes" id="UP001281003"/>
    </source>
</evidence>
<proteinExistence type="predicted"/>
<dbReference type="Pfam" id="PF20150">
    <property type="entry name" value="2EXR"/>
    <property type="match status" value="2"/>
</dbReference>
<sequence>MATTFHRFLDLPWEIQDQIWKLGGVEPRTVKIRRVRVETKDSKSAQGKSNGIKGPLFELVTTTPLPPAVVATYQGTNYQSQAYHRVFSELDTIRSGDERRFVWLNLDIDTVDVGFSKGHHLWDYGPVAHDILRLKFETARFGKTDGYALKNSFVNLQELHITFSGKEPLIPGDRMWQLARVLPRSIKKVVVHNTAEGASESTFQLDALPVSNGWRTPGVEVKSFPGYLPGDRFLKVTVIDSNGGDGKGTIDPSFHTSEFLTFPSFVPSAIPFQEARHRSILRGLTLEVQQKAQRITLTARAVLILPSFVNHCPPTVGRQHLPVRGSHPGAYYVVGDFLWSLSSLAGSQSHSSKMAATSFPLFMYLPFELRARIWELTAEPRTITATESHTLQYPIPPIVQTCREARQLGVYRKFYPKFHHIRVINQRYLWVNKDLDIVDLLSGVSDMTWLQPYAHIITRLKIKEPREPLPLEVLALGRCPNLKELHIVVDGPRPASDWHCIFTVFPLACGMENIFMVDPMLGTVALKREYRSSEEDLETSAQVLECQLFFTRCGTEWGPRCPRPRYHRPHERRPLPAP</sequence>
<evidence type="ECO:0000259" key="1">
    <source>
        <dbReference type="Pfam" id="PF20150"/>
    </source>
</evidence>
<dbReference type="EMBL" id="JAUTDP010000006">
    <property type="protein sequence ID" value="KAK3398743.1"/>
    <property type="molecule type" value="Genomic_DNA"/>
</dbReference>
<dbReference type="AlphaFoldDB" id="A0AAE0PEZ8"/>
<protein>
    <recommendedName>
        <fullName evidence="1">2EXR domain-containing protein</fullName>
    </recommendedName>
</protein>
<dbReference type="PANTHER" id="PTHR35910:SF1">
    <property type="entry name" value="2EXR DOMAIN-CONTAINING PROTEIN"/>
    <property type="match status" value="1"/>
</dbReference>
<organism evidence="2 3">
    <name type="scientific">Sordaria brevicollis</name>
    <dbReference type="NCBI Taxonomy" id="83679"/>
    <lineage>
        <taxon>Eukaryota</taxon>
        <taxon>Fungi</taxon>
        <taxon>Dikarya</taxon>
        <taxon>Ascomycota</taxon>
        <taxon>Pezizomycotina</taxon>
        <taxon>Sordariomycetes</taxon>
        <taxon>Sordariomycetidae</taxon>
        <taxon>Sordariales</taxon>
        <taxon>Sordariaceae</taxon>
        <taxon>Sordaria</taxon>
    </lineage>
</organism>
<reference evidence="2" key="1">
    <citation type="journal article" date="2023" name="Mol. Phylogenet. Evol.">
        <title>Genome-scale phylogeny and comparative genomics of the fungal order Sordariales.</title>
        <authorList>
            <person name="Hensen N."/>
            <person name="Bonometti L."/>
            <person name="Westerberg I."/>
            <person name="Brannstrom I.O."/>
            <person name="Guillou S."/>
            <person name="Cros-Aarteil S."/>
            <person name="Calhoun S."/>
            <person name="Haridas S."/>
            <person name="Kuo A."/>
            <person name="Mondo S."/>
            <person name="Pangilinan J."/>
            <person name="Riley R."/>
            <person name="LaButti K."/>
            <person name="Andreopoulos B."/>
            <person name="Lipzen A."/>
            <person name="Chen C."/>
            <person name="Yan M."/>
            <person name="Daum C."/>
            <person name="Ng V."/>
            <person name="Clum A."/>
            <person name="Steindorff A."/>
            <person name="Ohm R.A."/>
            <person name="Martin F."/>
            <person name="Silar P."/>
            <person name="Natvig D.O."/>
            <person name="Lalanne C."/>
            <person name="Gautier V."/>
            <person name="Ament-Velasquez S.L."/>
            <person name="Kruys A."/>
            <person name="Hutchinson M.I."/>
            <person name="Powell A.J."/>
            <person name="Barry K."/>
            <person name="Miller A.N."/>
            <person name="Grigoriev I.V."/>
            <person name="Debuchy R."/>
            <person name="Gladieux P."/>
            <person name="Hiltunen Thoren M."/>
            <person name="Johannesson H."/>
        </authorList>
    </citation>
    <scope>NUCLEOTIDE SEQUENCE</scope>
    <source>
        <strain evidence="2">FGSC 1904</strain>
    </source>
</reference>
<name>A0AAE0PEZ8_SORBR</name>
<feature type="domain" description="2EXR" evidence="1">
    <location>
        <begin position="5"/>
        <end position="111"/>
    </location>
</feature>
<dbReference type="InterPro" id="IPR045518">
    <property type="entry name" value="2EXR"/>
</dbReference>
<gene>
    <name evidence="2" type="ORF">B0T20DRAFT_353003</name>
</gene>
<comment type="caution">
    <text evidence="2">The sequence shown here is derived from an EMBL/GenBank/DDBJ whole genome shotgun (WGS) entry which is preliminary data.</text>
</comment>
<evidence type="ECO:0000313" key="2">
    <source>
        <dbReference type="EMBL" id="KAK3398743.1"/>
    </source>
</evidence>
<dbReference type="Proteomes" id="UP001281003">
    <property type="component" value="Unassembled WGS sequence"/>
</dbReference>
<feature type="domain" description="2EXR" evidence="1">
    <location>
        <begin position="359"/>
        <end position="438"/>
    </location>
</feature>
<dbReference type="PANTHER" id="PTHR35910">
    <property type="entry name" value="2EXR DOMAIN-CONTAINING PROTEIN"/>
    <property type="match status" value="1"/>
</dbReference>